<feature type="binding site" evidence="3">
    <location>
        <position position="137"/>
    </location>
    <ligand>
        <name>a divalent metal cation</name>
        <dbReference type="ChEBI" id="CHEBI:60240"/>
    </ligand>
</feature>
<keyword evidence="5" id="KW-1185">Reference proteome</keyword>
<dbReference type="PANTHER" id="PTHR37302:SF3">
    <property type="entry name" value="DAMAGE-INDUCIBLE PROTEIN DINB"/>
    <property type="match status" value="1"/>
</dbReference>
<organism evidence="4 5">
    <name type="scientific">Pacificitalea manganoxidans</name>
    <dbReference type="NCBI Taxonomy" id="1411902"/>
    <lineage>
        <taxon>Bacteria</taxon>
        <taxon>Pseudomonadati</taxon>
        <taxon>Pseudomonadota</taxon>
        <taxon>Alphaproteobacteria</taxon>
        <taxon>Rhodobacterales</taxon>
        <taxon>Paracoccaceae</taxon>
        <taxon>Pacificitalea</taxon>
    </lineage>
</organism>
<dbReference type="InterPro" id="IPR034660">
    <property type="entry name" value="DinB/YfiT-like"/>
</dbReference>
<dbReference type="Gene3D" id="1.20.120.450">
    <property type="entry name" value="dinb family like domain"/>
    <property type="match status" value="1"/>
</dbReference>
<dbReference type="RefSeq" id="WP_097373755.1">
    <property type="nucleotide sequence ID" value="NZ_CP021404.1"/>
</dbReference>
<evidence type="ECO:0000256" key="1">
    <source>
        <dbReference type="ARBA" id="ARBA00008635"/>
    </source>
</evidence>
<evidence type="ECO:0000256" key="2">
    <source>
        <dbReference type="ARBA" id="ARBA00022723"/>
    </source>
</evidence>
<sequence length="188" mass="21388">MNSQDPTRPFRLMARNNRLTNFRLGQTLRQLAPSEWEAPRSGFFPSLRSTLNHLLTVDLFYVDALEGGTTGFSHRETPEPYPDLDDLIAAQAEVDQRLIDFCEGLAPADLDRVVEVHRPDRVQREPLPELLLHMSHHATHHRGQVHAMLAATSIAPPPQFDEFLTRDATPARRDEMRALGWSEDYLAS</sequence>
<dbReference type="Pfam" id="PF05163">
    <property type="entry name" value="DinB"/>
    <property type="match status" value="1"/>
</dbReference>
<comment type="similarity">
    <text evidence="1">Belongs to the DinB family.</text>
</comment>
<dbReference type="KEGG" id="cmag:CBW24_12180"/>
<name>A0A291M1F7_9RHOB</name>
<dbReference type="OrthoDB" id="9807509at2"/>
<evidence type="ECO:0000313" key="5">
    <source>
        <dbReference type="Proteomes" id="UP000219050"/>
    </source>
</evidence>
<accession>A0A291M1F7</accession>
<gene>
    <name evidence="4" type="ORF">CBW24_12180</name>
</gene>
<dbReference type="InterPro" id="IPR007837">
    <property type="entry name" value="DinB"/>
</dbReference>
<feature type="binding site" evidence="3">
    <location>
        <position position="141"/>
    </location>
    <ligand>
        <name>a divalent metal cation</name>
        <dbReference type="ChEBI" id="CHEBI:60240"/>
    </ligand>
</feature>
<reference evidence="4 5" key="1">
    <citation type="submission" date="2017-05" db="EMBL/GenBank/DDBJ databases">
        <title>Comparative genomic and metabolic analysis of manganese-oxidizing mechanisms in Celeribater manganoxidans DY25T: its adaption to the environment of polymetallic nodule.</title>
        <authorList>
            <person name="Wang X."/>
        </authorList>
    </citation>
    <scope>NUCLEOTIDE SEQUENCE [LARGE SCALE GENOMIC DNA]</scope>
    <source>
        <strain evidence="4 5">DY25</strain>
    </source>
</reference>
<evidence type="ECO:0000313" key="4">
    <source>
        <dbReference type="EMBL" id="ATI42687.1"/>
    </source>
</evidence>
<dbReference type="EMBL" id="CP021404">
    <property type="protein sequence ID" value="ATI42687.1"/>
    <property type="molecule type" value="Genomic_DNA"/>
</dbReference>
<dbReference type="AlphaFoldDB" id="A0A291M1F7"/>
<dbReference type="PANTHER" id="PTHR37302">
    <property type="entry name" value="SLR1116 PROTEIN"/>
    <property type="match status" value="1"/>
</dbReference>
<dbReference type="GO" id="GO:0046872">
    <property type="term" value="F:metal ion binding"/>
    <property type="evidence" value="ECO:0007669"/>
    <property type="project" value="UniProtKB-KW"/>
</dbReference>
<feature type="binding site" evidence="3">
    <location>
        <position position="53"/>
    </location>
    <ligand>
        <name>a divalent metal cation</name>
        <dbReference type="ChEBI" id="CHEBI:60240"/>
    </ligand>
</feature>
<dbReference type="SUPFAM" id="SSF109854">
    <property type="entry name" value="DinB/YfiT-like putative metalloenzymes"/>
    <property type="match status" value="1"/>
</dbReference>
<dbReference type="Proteomes" id="UP000219050">
    <property type="component" value="Chromosome"/>
</dbReference>
<proteinExistence type="inferred from homology"/>
<evidence type="ECO:0000256" key="3">
    <source>
        <dbReference type="PIRSR" id="PIRSR607837-1"/>
    </source>
</evidence>
<protein>
    <submittedName>
        <fullName evidence="4">Damage-inducible protein DinB</fullName>
    </submittedName>
</protein>
<keyword evidence="2 3" id="KW-0479">Metal-binding</keyword>